<keyword evidence="1" id="KW-0812">Transmembrane</keyword>
<dbReference type="Pfam" id="PF13347">
    <property type="entry name" value="MFS_2"/>
    <property type="match status" value="1"/>
</dbReference>
<dbReference type="PANTHER" id="PTHR11328:SF24">
    <property type="entry name" value="MAJOR FACILITATOR SUPERFAMILY (MFS) PROFILE DOMAIN-CONTAINING PROTEIN"/>
    <property type="match status" value="1"/>
</dbReference>
<dbReference type="GO" id="GO:0005886">
    <property type="term" value="C:plasma membrane"/>
    <property type="evidence" value="ECO:0007669"/>
    <property type="project" value="TreeGrafter"/>
</dbReference>
<dbReference type="GO" id="GO:0015293">
    <property type="term" value="F:symporter activity"/>
    <property type="evidence" value="ECO:0007669"/>
    <property type="project" value="InterPro"/>
</dbReference>
<keyword evidence="1" id="KW-0472">Membrane</keyword>
<dbReference type="InterPro" id="IPR036259">
    <property type="entry name" value="MFS_trans_sf"/>
</dbReference>
<comment type="caution">
    <text evidence="2">The sequence shown here is derived from an EMBL/GenBank/DDBJ whole genome shotgun (WGS) entry which is preliminary data.</text>
</comment>
<dbReference type="PANTHER" id="PTHR11328">
    <property type="entry name" value="MAJOR FACILITATOR SUPERFAMILY DOMAIN-CONTAINING PROTEIN"/>
    <property type="match status" value="1"/>
</dbReference>
<gene>
    <name evidence="2" type="ORF">EZS27_016190</name>
</gene>
<evidence type="ECO:0000256" key="1">
    <source>
        <dbReference type="SAM" id="Phobius"/>
    </source>
</evidence>
<protein>
    <submittedName>
        <fullName evidence="2">Glycoside/pentoside/hexuronide:cation symporter GPH family</fullName>
    </submittedName>
</protein>
<dbReference type="GO" id="GO:0008643">
    <property type="term" value="P:carbohydrate transport"/>
    <property type="evidence" value="ECO:0007669"/>
    <property type="project" value="InterPro"/>
</dbReference>
<organism evidence="2">
    <name type="scientific">termite gut metagenome</name>
    <dbReference type="NCBI Taxonomy" id="433724"/>
    <lineage>
        <taxon>unclassified sequences</taxon>
        <taxon>metagenomes</taxon>
        <taxon>organismal metagenomes</taxon>
    </lineage>
</organism>
<reference evidence="2" key="1">
    <citation type="submission" date="2019-03" db="EMBL/GenBank/DDBJ databases">
        <title>Single cell metagenomics reveals metabolic interactions within the superorganism composed of flagellate Streblomastix strix and complex community of Bacteroidetes bacteria on its surface.</title>
        <authorList>
            <person name="Treitli S.C."/>
            <person name="Kolisko M."/>
            <person name="Husnik F."/>
            <person name="Keeling P."/>
            <person name="Hampl V."/>
        </authorList>
    </citation>
    <scope>NUCLEOTIDE SEQUENCE</scope>
    <source>
        <strain evidence="2">STM</strain>
    </source>
</reference>
<dbReference type="InterPro" id="IPR039672">
    <property type="entry name" value="MFS_2"/>
</dbReference>
<dbReference type="SUPFAM" id="SSF103473">
    <property type="entry name" value="MFS general substrate transporter"/>
    <property type="match status" value="1"/>
</dbReference>
<dbReference type="EMBL" id="SNRY01000877">
    <property type="protein sequence ID" value="KAA6335600.1"/>
    <property type="molecule type" value="Genomic_DNA"/>
</dbReference>
<evidence type="ECO:0000313" key="2">
    <source>
        <dbReference type="EMBL" id="KAA6335600.1"/>
    </source>
</evidence>
<dbReference type="AlphaFoldDB" id="A0A5J4RR41"/>
<keyword evidence="1" id="KW-1133">Transmembrane helix</keyword>
<accession>A0A5J4RR41</accession>
<proteinExistence type="predicted"/>
<sequence>MVTLKEKVGYGFGDMASSMFWKIFGMYSLFFYIDVFGITAAAAGTMFLAARVWDSFFDLFVGIVADRTKSQ</sequence>
<feature type="transmembrane region" description="Helical" evidence="1">
    <location>
        <begin position="29"/>
        <end position="50"/>
    </location>
</feature>
<name>A0A5J4RR41_9ZZZZ</name>